<keyword evidence="2" id="KW-1185">Reference proteome</keyword>
<name>A0A562WE59_9ACTN</name>
<evidence type="ECO:0000313" key="1">
    <source>
        <dbReference type="EMBL" id="TWJ28573.1"/>
    </source>
</evidence>
<accession>A0A562WE59</accession>
<dbReference type="RefSeq" id="WP_198501185.1">
    <property type="nucleotide sequence ID" value="NZ_AP023438.1"/>
</dbReference>
<reference evidence="1 2" key="1">
    <citation type="submission" date="2019-07" db="EMBL/GenBank/DDBJ databases">
        <title>R&amp;d 2014.</title>
        <authorList>
            <person name="Klenk H.-P."/>
        </authorList>
    </citation>
    <scope>NUCLEOTIDE SEQUENCE [LARGE SCALE GENOMIC DNA]</scope>
    <source>
        <strain evidence="1 2">DSM 43912</strain>
    </source>
</reference>
<comment type="caution">
    <text evidence="1">The sequence shown here is derived from an EMBL/GenBank/DDBJ whole genome shotgun (WGS) entry which is preliminary data.</text>
</comment>
<evidence type="ECO:0000313" key="2">
    <source>
        <dbReference type="Proteomes" id="UP000319728"/>
    </source>
</evidence>
<protein>
    <submittedName>
        <fullName evidence="1">Uncharacterized protein</fullName>
    </submittedName>
</protein>
<gene>
    <name evidence="1" type="ORF">JD81_02078</name>
</gene>
<sequence length="115" mass="12524">MGRTLSSALTAALVVGTVAIAQPAQAAPSFTTTPPDGCYLDVYTHQGFVYSSATSCTRGHGLHRAVARCSDGQTVYGFTEEMEYSRTSIAECRSSVYPWEPMPAVEVWGEYWIDF</sequence>
<organism evidence="1 2">
    <name type="scientific">Micromonospora sagamiensis</name>
    <dbReference type="NCBI Taxonomy" id="47875"/>
    <lineage>
        <taxon>Bacteria</taxon>
        <taxon>Bacillati</taxon>
        <taxon>Actinomycetota</taxon>
        <taxon>Actinomycetes</taxon>
        <taxon>Micromonosporales</taxon>
        <taxon>Micromonosporaceae</taxon>
        <taxon>Micromonospora</taxon>
    </lineage>
</organism>
<dbReference type="EMBL" id="VLLP01000001">
    <property type="protein sequence ID" value="TWJ28573.1"/>
    <property type="molecule type" value="Genomic_DNA"/>
</dbReference>
<dbReference type="Proteomes" id="UP000319728">
    <property type="component" value="Unassembled WGS sequence"/>
</dbReference>
<dbReference type="AlphaFoldDB" id="A0A562WE59"/>
<proteinExistence type="predicted"/>